<dbReference type="EMBL" id="JANKHH010000001">
    <property type="protein sequence ID" value="MCR2832334.1"/>
    <property type="molecule type" value="Genomic_DNA"/>
</dbReference>
<dbReference type="RefSeq" id="WP_257594099.1">
    <property type="nucleotide sequence ID" value="NZ_JANKHH010000001.1"/>
</dbReference>
<protein>
    <recommendedName>
        <fullName evidence="3">Co-chaperone DjlA N-terminal domain-containing protein</fullName>
    </recommendedName>
</protein>
<reference evidence="1 2" key="1">
    <citation type="submission" date="2022-08" db="EMBL/GenBank/DDBJ databases">
        <title>Polyphasic taxonomy analysis of Qipengyuania sp.RS5-5.</title>
        <authorList>
            <person name="Xamxidin M."/>
            <person name="Wu M."/>
        </authorList>
    </citation>
    <scope>NUCLEOTIDE SEQUENCE [LARGE SCALE GENOMIC DNA]</scope>
    <source>
        <strain evidence="1 2">RS5-5</strain>
    </source>
</reference>
<evidence type="ECO:0008006" key="3">
    <source>
        <dbReference type="Google" id="ProtNLM"/>
    </source>
</evidence>
<proteinExistence type="predicted"/>
<sequence length="313" mass="34490">MSIHFADLSRSVAADGSIAPEELLALRRLGWGDGRIHREEAEAIFAINRALSETSGEWVDFFVEALGEFVLNGTEPRGMCDEAEAQWLIGALDADGRLETMAELELLVRVIEKARNVPDSLKHYALKQIEAAVLTGAGPTRCGGELSDTHITGAECRIIRRVVFASGGHGPAAVSRFDAEMLFRIKDVTLGADNSPEWQQLFVDGVANYLKGFTLENAQLSHKRMKELEAFIADDNHGVGRFMGRMFAEAPDVRNHFGKVFGQRDADWGVTEREAEGNLVTGNEAAWLDRMIHADGETDVLERALIERIRAEG</sequence>
<organism evidence="1 2">
    <name type="scientific">Parerythrobacter lacustris</name>
    <dbReference type="NCBI Taxonomy" id="2969984"/>
    <lineage>
        <taxon>Bacteria</taxon>
        <taxon>Pseudomonadati</taxon>
        <taxon>Pseudomonadota</taxon>
        <taxon>Alphaproteobacteria</taxon>
        <taxon>Sphingomonadales</taxon>
        <taxon>Erythrobacteraceae</taxon>
        <taxon>Parerythrobacter</taxon>
    </lineage>
</organism>
<accession>A0ABT1XM62</accession>
<dbReference type="Proteomes" id="UP001206067">
    <property type="component" value="Unassembled WGS sequence"/>
</dbReference>
<keyword evidence="2" id="KW-1185">Reference proteome</keyword>
<evidence type="ECO:0000313" key="1">
    <source>
        <dbReference type="EMBL" id="MCR2832334.1"/>
    </source>
</evidence>
<comment type="caution">
    <text evidence="1">The sequence shown here is derived from an EMBL/GenBank/DDBJ whole genome shotgun (WGS) entry which is preliminary data.</text>
</comment>
<name>A0ABT1XM62_9SPHN</name>
<gene>
    <name evidence="1" type="ORF">NSO95_00115</name>
</gene>
<evidence type="ECO:0000313" key="2">
    <source>
        <dbReference type="Proteomes" id="UP001206067"/>
    </source>
</evidence>